<dbReference type="GO" id="GO:0016835">
    <property type="term" value="F:carbon-oxygen lyase activity"/>
    <property type="evidence" value="ECO:0007669"/>
    <property type="project" value="InterPro"/>
</dbReference>
<dbReference type="PANTHER" id="PTHR43641:SF2">
    <property type="entry name" value="DEHYDRATASE YBIW-RELATED"/>
    <property type="match status" value="1"/>
</dbReference>
<dbReference type="PROSITE" id="PS51554">
    <property type="entry name" value="PFL"/>
    <property type="match status" value="1"/>
</dbReference>
<dbReference type="AlphaFoldDB" id="A0A1M6PHP5"/>
<dbReference type="GO" id="GO:0005829">
    <property type="term" value="C:cytosol"/>
    <property type="evidence" value="ECO:0007669"/>
    <property type="project" value="TreeGrafter"/>
</dbReference>
<accession>A0A1M6PHP5</accession>
<dbReference type="Gene3D" id="3.20.70.20">
    <property type="match status" value="1"/>
</dbReference>
<feature type="domain" description="Glycine radical" evidence="4">
    <location>
        <begin position="667"/>
        <end position="787"/>
    </location>
</feature>
<proteinExistence type="predicted"/>
<feature type="domain" description="PFL" evidence="5">
    <location>
        <begin position="4"/>
        <end position="660"/>
    </location>
</feature>
<dbReference type="GO" id="GO:0016740">
    <property type="term" value="F:transferase activity"/>
    <property type="evidence" value="ECO:0007669"/>
    <property type="project" value="UniProtKB-KW"/>
</dbReference>
<dbReference type="STRING" id="1121331.SAMN02745248_01704"/>
<dbReference type="Pfam" id="PF01228">
    <property type="entry name" value="Gly_radical"/>
    <property type="match status" value="1"/>
</dbReference>
<keyword evidence="7" id="KW-1185">Reference proteome</keyword>
<dbReference type="Proteomes" id="UP000183952">
    <property type="component" value="Unassembled WGS sequence"/>
</dbReference>
<organism evidence="6 7">
    <name type="scientific">Hathewaya proteolytica DSM 3090</name>
    <dbReference type="NCBI Taxonomy" id="1121331"/>
    <lineage>
        <taxon>Bacteria</taxon>
        <taxon>Bacillati</taxon>
        <taxon>Bacillota</taxon>
        <taxon>Clostridia</taxon>
        <taxon>Eubacteriales</taxon>
        <taxon>Clostridiaceae</taxon>
        <taxon>Hathewaya</taxon>
    </lineage>
</organism>
<dbReference type="EMBL" id="FRAD01000013">
    <property type="protein sequence ID" value="SHK07442.1"/>
    <property type="molecule type" value="Genomic_DNA"/>
</dbReference>
<keyword evidence="1 3" id="KW-0556">Organic radical</keyword>
<dbReference type="OrthoDB" id="9803969at2"/>
<dbReference type="PROSITE" id="PS51149">
    <property type="entry name" value="GLY_RADICAL_2"/>
    <property type="match status" value="1"/>
</dbReference>
<dbReference type="FunFam" id="3.20.70.20:FF:000008">
    <property type="entry name" value="Hypothetical formate acetyltransferase 3"/>
    <property type="match status" value="1"/>
</dbReference>
<dbReference type="InterPro" id="IPR050012">
    <property type="entry name" value="Glycl_HYPD"/>
</dbReference>
<name>A0A1M6PHP5_9CLOT</name>
<dbReference type="SUPFAM" id="SSF51998">
    <property type="entry name" value="PFL-like glycyl radical enzymes"/>
    <property type="match status" value="1"/>
</dbReference>
<gene>
    <name evidence="6" type="ORF">SAMN02745248_01704</name>
</gene>
<dbReference type="InterPro" id="IPR001150">
    <property type="entry name" value="Gly_radical"/>
</dbReference>
<keyword evidence="2" id="KW-0456">Lyase</keyword>
<evidence type="ECO:0000256" key="1">
    <source>
        <dbReference type="ARBA" id="ARBA00022818"/>
    </source>
</evidence>
<evidence type="ECO:0000259" key="4">
    <source>
        <dbReference type="PROSITE" id="PS51149"/>
    </source>
</evidence>
<keyword evidence="6" id="KW-0808">Transferase</keyword>
<evidence type="ECO:0000313" key="6">
    <source>
        <dbReference type="EMBL" id="SHK07442.1"/>
    </source>
</evidence>
<protein>
    <submittedName>
        <fullName evidence="6">Formate C-acetyltransferase</fullName>
    </submittedName>
</protein>
<dbReference type="PANTHER" id="PTHR43641">
    <property type="entry name" value="FORMATE ACETYLTRANSFERASE 3-RELATED"/>
    <property type="match status" value="1"/>
</dbReference>
<dbReference type="NCBIfam" id="NF043068">
    <property type="entry name" value="glycl_HYPD"/>
    <property type="match status" value="1"/>
</dbReference>
<sequence>MKTARVEKLRKQSVEAVPYISLERAKLVTEVYKEYLGAVPAPILRALAFKNIMENKKLCINDGELIVGERGEAPAATPTYPELCCHTVEDFDIMDRREKISFKVSQEDKDYQRDVIIPFWKNRAMRHILLSEMPEAWHAAYETGIITEFMEQRAPGHTALDDKVYIKGFADFKAEIQAELDKIDVFNDKDFYERQSQYKAMIICCDAIIAYGKRYAAYAKGLAEKETDSARKAELLQIAERCDRVPEKAPRNFAEALQMYWFVHLGVISELNTWDSFCPGRLDQHLYPFYKNEVDAGTLTKDQAMELLECFWVKFNNQPAPPKVGITLEESGTYTDFCNINVGGLTPEGRDGVNEVSFMLLDVIEEMRLLQPSSNVQISRLNPDSFIKRAAKIVRTGFGQPSMFNVETVIEEMLRVGKSIEDARCGGTTGCVETGAFGKERYSLTGYFNLPKILEITLNNGYDPVAKRQTGIKTGDVTTFKSYEELFEAYKKQINYFADIKIHGNQIVEKLYASFMHCPFMSIVVDDCIKNGIDYNAGGARYNTRYIQGVGIGSISDELSAIKYNVFDHKKFTMAELMQALKDNFEGHEDIYNMVANKTPKYGNDDDYADDIMKEVFDAYYDSVNGRLAPTGATYRIDMLPTTCHVYFGKVMGASPEGRLAHKPVSEGISPSKNADVNGPTAVVKSAAKMDHVRTGGTLLNQKFVPSLLAGDEGLENLKDLVRAYFKMGGHHIQFNVVDRQTLINAQQHPEEYKDLIVRVAGYSDYFCNLNKVLQDEIIERTEQPMDGCSCTVC</sequence>
<feature type="modified residue" description="Glycine radical" evidence="3">
    <location>
        <position position="762"/>
    </location>
</feature>
<evidence type="ECO:0000256" key="2">
    <source>
        <dbReference type="ARBA" id="ARBA00023239"/>
    </source>
</evidence>
<dbReference type="InterPro" id="IPR051215">
    <property type="entry name" value="GRE"/>
</dbReference>
<dbReference type="InterPro" id="IPR004184">
    <property type="entry name" value="PFL_dom"/>
</dbReference>
<evidence type="ECO:0000259" key="5">
    <source>
        <dbReference type="PROSITE" id="PS51554"/>
    </source>
</evidence>
<dbReference type="RefSeq" id="WP_072903674.1">
    <property type="nucleotide sequence ID" value="NZ_FRAD01000013.1"/>
</dbReference>
<dbReference type="CDD" id="cd01677">
    <property type="entry name" value="PFL2_DhaB_BssA"/>
    <property type="match status" value="1"/>
</dbReference>
<dbReference type="Pfam" id="PF02901">
    <property type="entry name" value="PFL-like"/>
    <property type="match status" value="1"/>
</dbReference>
<evidence type="ECO:0000313" key="7">
    <source>
        <dbReference type="Proteomes" id="UP000183952"/>
    </source>
</evidence>
<reference evidence="6 7" key="1">
    <citation type="submission" date="2016-11" db="EMBL/GenBank/DDBJ databases">
        <authorList>
            <person name="Jaros S."/>
            <person name="Januszkiewicz K."/>
            <person name="Wedrychowicz H."/>
        </authorList>
    </citation>
    <scope>NUCLEOTIDE SEQUENCE [LARGE SCALE GENOMIC DNA]</scope>
    <source>
        <strain evidence="6 7">DSM 3090</strain>
    </source>
</reference>
<evidence type="ECO:0000256" key="3">
    <source>
        <dbReference type="PROSITE-ProRule" id="PRU00493"/>
    </source>
</evidence>